<evidence type="ECO:0000313" key="6">
    <source>
        <dbReference type="WBParaSite" id="BXY_0912500.1"/>
    </source>
</evidence>
<evidence type="ECO:0000256" key="1">
    <source>
        <dbReference type="SAM" id="SignalP"/>
    </source>
</evidence>
<dbReference type="Proteomes" id="UP000095284">
    <property type="component" value="Unplaced"/>
</dbReference>
<dbReference type="OrthoDB" id="10299366at2759"/>
<feature type="signal peptide" evidence="1">
    <location>
        <begin position="1"/>
        <end position="16"/>
    </location>
</feature>
<evidence type="ECO:0000313" key="5">
    <source>
        <dbReference type="Proteomes" id="UP000659654"/>
    </source>
</evidence>
<evidence type="ECO:0000313" key="4">
    <source>
        <dbReference type="Proteomes" id="UP000095284"/>
    </source>
</evidence>
<dbReference type="EMBL" id="CAJFCV020000001">
    <property type="protein sequence ID" value="CAG9087219.1"/>
    <property type="molecule type" value="Genomic_DNA"/>
</dbReference>
<reference evidence="3" key="2">
    <citation type="submission" date="2020-08" db="EMBL/GenBank/DDBJ databases">
        <authorList>
            <person name="Kikuchi T."/>
        </authorList>
    </citation>
    <scope>NUCLEOTIDE SEQUENCE</scope>
    <source>
        <strain evidence="2">Ka4C1</strain>
    </source>
</reference>
<dbReference type="WBParaSite" id="BXY_0912500.1">
    <property type="protein sequence ID" value="BXY_0912500.1"/>
    <property type="gene ID" value="BXY_0912500"/>
</dbReference>
<dbReference type="Proteomes" id="UP000659654">
    <property type="component" value="Unassembled WGS sequence"/>
</dbReference>
<feature type="chain" id="PRO_5036022079" evidence="1">
    <location>
        <begin position="17"/>
        <end position="164"/>
    </location>
</feature>
<dbReference type="AlphaFoldDB" id="A0A1I7S7Y2"/>
<dbReference type="EMBL" id="CAJFDI010000001">
    <property type="protein sequence ID" value="CAD5210889.1"/>
    <property type="molecule type" value="Genomic_DNA"/>
</dbReference>
<protein>
    <submittedName>
        <fullName evidence="2">(pine wood nematode) hypothetical protein</fullName>
    </submittedName>
</protein>
<accession>A0A1I7S7Y2</accession>
<dbReference type="Proteomes" id="UP000582659">
    <property type="component" value="Unassembled WGS sequence"/>
</dbReference>
<gene>
    <name evidence="2" type="ORF">BXYJ_LOCUS2154</name>
</gene>
<sequence length="164" mass="18560">MKFVLLFIAVVIGVSAYDFDKVLPGLIERTLAEGPKHVDILNERERKLYLAILRPKVKPDRLKKAFANRKIKGMFFEAMRVVLKENGISPLAGDFLGTVYEVSKSAKAKEDPQYFVPFVVGSFMLLEDSEKELVARGDPELIRQLQEFADKDEKVTELLTTLVA</sequence>
<evidence type="ECO:0000313" key="2">
    <source>
        <dbReference type="EMBL" id="CAD5210889.1"/>
    </source>
</evidence>
<reference evidence="6" key="1">
    <citation type="submission" date="2016-11" db="UniProtKB">
        <authorList>
            <consortium name="WormBaseParasite"/>
        </authorList>
    </citation>
    <scope>IDENTIFICATION</scope>
</reference>
<evidence type="ECO:0000313" key="3">
    <source>
        <dbReference type="EMBL" id="CAG9087219.1"/>
    </source>
</evidence>
<keyword evidence="1" id="KW-0732">Signal</keyword>
<proteinExistence type="predicted"/>
<keyword evidence="5" id="KW-1185">Reference proteome</keyword>
<organism evidence="4 6">
    <name type="scientific">Bursaphelenchus xylophilus</name>
    <name type="common">Pinewood nematode worm</name>
    <name type="synonym">Aphelenchoides xylophilus</name>
    <dbReference type="NCBI Taxonomy" id="6326"/>
    <lineage>
        <taxon>Eukaryota</taxon>
        <taxon>Metazoa</taxon>
        <taxon>Ecdysozoa</taxon>
        <taxon>Nematoda</taxon>
        <taxon>Chromadorea</taxon>
        <taxon>Rhabditida</taxon>
        <taxon>Tylenchina</taxon>
        <taxon>Tylenchomorpha</taxon>
        <taxon>Aphelenchoidea</taxon>
        <taxon>Aphelenchoididae</taxon>
        <taxon>Bursaphelenchus</taxon>
    </lineage>
</organism>
<name>A0A1I7S7Y2_BURXY</name>